<dbReference type="RefSeq" id="WP_121099095.1">
    <property type="nucleotide sequence ID" value="NZ_RBII01000001.1"/>
</dbReference>
<dbReference type="GO" id="GO:0015976">
    <property type="term" value="P:carbon utilization"/>
    <property type="evidence" value="ECO:0007669"/>
    <property type="project" value="InterPro"/>
</dbReference>
<dbReference type="PROSITE" id="PS00705">
    <property type="entry name" value="PROK_CO2_ANHYDRASE_2"/>
    <property type="match status" value="1"/>
</dbReference>
<gene>
    <name evidence="9" type="ORF">DES40_0624</name>
</gene>
<proteinExistence type="inferred from homology"/>
<comment type="function">
    <text evidence="8">Reversible hydration of carbon dioxide.</text>
</comment>
<keyword evidence="3 7" id="KW-0479">Metal-binding</keyword>
<evidence type="ECO:0000256" key="2">
    <source>
        <dbReference type="ARBA" id="ARBA00012925"/>
    </source>
</evidence>
<evidence type="ECO:0000256" key="6">
    <source>
        <dbReference type="ARBA" id="ARBA00048348"/>
    </source>
</evidence>
<dbReference type="InterPro" id="IPR045066">
    <property type="entry name" value="Beta_CA_cladeB"/>
</dbReference>
<dbReference type="InterPro" id="IPR036874">
    <property type="entry name" value="Carbonic_anhydrase_sf"/>
</dbReference>
<evidence type="ECO:0000256" key="4">
    <source>
        <dbReference type="ARBA" id="ARBA00022833"/>
    </source>
</evidence>
<protein>
    <recommendedName>
        <fullName evidence="2 8">Carbonic anhydrase</fullName>
        <ecNumber evidence="2 8">4.2.1.1</ecNumber>
    </recommendedName>
    <alternativeName>
        <fullName evidence="8">Carbonate dehydratase</fullName>
    </alternativeName>
</protein>
<dbReference type="PROSITE" id="PS00704">
    <property type="entry name" value="PROK_CO2_ANHYDRASE_1"/>
    <property type="match status" value="1"/>
</dbReference>
<feature type="binding site" evidence="7">
    <location>
        <position position="105"/>
    </location>
    <ligand>
        <name>Zn(2+)</name>
        <dbReference type="ChEBI" id="CHEBI:29105"/>
    </ligand>
</feature>
<dbReference type="SMART" id="SM00947">
    <property type="entry name" value="Pro_CA"/>
    <property type="match status" value="1"/>
</dbReference>
<dbReference type="Proteomes" id="UP000282211">
    <property type="component" value="Unassembled WGS sequence"/>
</dbReference>
<dbReference type="SUPFAM" id="SSF53056">
    <property type="entry name" value="beta-carbonic anhydrase, cab"/>
    <property type="match status" value="1"/>
</dbReference>
<feature type="binding site" evidence="7">
    <location>
        <position position="108"/>
    </location>
    <ligand>
        <name>Zn(2+)</name>
        <dbReference type="ChEBI" id="CHEBI:29105"/>
    </ligand>
</feature>
<dbReference type="AlphaFoldDB" id="A0A420WJV8"/>
<feature type="binding site" evidence="7">
    <location>
        <position position="46"/>
    </location>
    <ligand>
        <name>Zn(2+)</name>
        <dbReference type="ChEBI" id="CHEBI:29105"/>
    </ligand>
</feature>
<dbReference type="OrthoDB" id="9797527at2"/>
<comment type="catalytic activity">
    <reaction evidence="6 8">
        <text>hydrogencarbonate + H(+) = CO2 + H2O</text>
        <dbReference type="Rhea" id="RHEA:10748"/>
        <dbReference type="ChEBI" id="CHEBI:15377"/>
        <dbReference type="ChEBI" id="CHEBI:15378"/>
        <dbReference type="ChEBI" id="CHEBI:16526"/>
        <dbReference type="ChEBI" id="CHEBI:17544"/>
        <dbReference type="EC" id="4.2.1.1"/>
    </reaction>
</comment>
<evidence type="ECO:0000313" key="10">
    <source>
        <dbReference type="Proteomes" id="UP000282211"/>
    </source>
</evidence>
<keyword evidence="5 8" id="KW-0456">Lyase</keyword>
<dbReference type="InterPro" id="IPR001765">
    <property type="entry name" value="Carbonic_anhydrase"/>
</dbReference>
<dbReference type="CDD" id="cd00884">
    <property type="entry name" value="beta_CA_cladeB"/>
    <property type="match status" value="1"/>
</dbReference>
<dbReference type="PANTHER" id="PTHR11002">
    <property type="entry name" value="CARBONIC ANHYDRASE"/>
    <property type="match status" value="1"/>
</dbReference>
<keyword evidence="10" id="KW-1185">Reference proteome</keyword>
<dbReference type="Gene3D" id="3.40.1050.10">
    <property type="entry name" value="Carbonic anhydrase"/>
    <property type="match status" value="1"/>
</dbReference>
<dbReference type="InParanoid" id="A0A420WJV8"/>
<reference evidence="9 10" key="1">
    <citation type="submission" date="2018-10" db="EMBL/GenBank/DDBJ databases">
        <title>Genomic Encyclopedia of Type Strains, Phase IV (KMG-IV): sequencing the most valuable type-strain genomes for metagenomic binning, comparative biology and taxonomic classification.</title>
        <authorList>
            <person name="Goeker M."/>
        </authorList>
    </citation>
    <scope>NUCLEOTIDE SEQUENCE [LARGE SCALE GENOMIC DNA]</scope>
    <source>
        <strain evidence="9 10">DSM 22008</strain>
    </source>
</reference>
<dbReference type="GO" id="GO:0004089">
    <property type="term" value="F:carbonate dehydratase activity"/>
    <property type="evidence" value="ECO:0007669"/>
    <property type="project" value="UniProtKB-UniRule"/>
</dbReference>
<evidence type="ECO:0000256" key="5">
    <source>
        <dbReference type="ARBA" id="ARBA00023239"/>
    </source>
</evidence>
<dbReference type="PANTHER" id="PTHR11002:SF76">
    <property type="entry name" value="CARBONIC ANHYDRASE"/>
    <property type="match status" value="1"/>
</dbReference>
<evidence type="ECO:0000256" key="1">
    <source>
        <dbReference type="ARBA" id="ARBA00006217"/>
    </source>
</evidence>
<name>A0A420WJV8_9PROT</name>
<dbReference type="InterPro" id="IPR015892">
    <property type="entry name" value="Carbonic_anhydrase_CS"/>
</dbReference>
<accession>A0A420WJV8</accession>
<evidence type="ECO:0000256" key="3">
    <source>
        <dbReference type="ARBA" id="ARBA00022723"/>
    </source>
</evidence>
<comment type="cofactor">
    <cofactor evidence="7">
        <name>Zn(2+)</name>
        <dbReference type="ChEBI" id="CHEBI:29105"/>
    </cofactor>
    <text evidence="7">Binds 1 zinc ion per subunit.</text>
</comment>
<evidence type="ECO:0000256" key="7">
    <source>
        <dbReference type="PIRSR" id="PIRSR601765-1"/>
    </source>
</evidence>
<evidence type="ECO:0000313" key="9">
    <source>
        <dbReference type="EMBL" id="RKQ71311.1"/>
    </source>
</evidence>
<sequence length="211" mass="23115">MTHPKEALIAGYKSFRAGDYAEQKSLYETLGTHGQNPKIMIIACADSRVDPTDIFNAYPGEMFVVRNVANIVPPLDPTGGYHGTSASIEFAVKALKVECIVVMGHESCGGIQGCLQGMGQDENAGYVGRWLSLINGVRETVVGRKVPEDEMQFEMELENVRQSLTNLMTFDFVREAVANKTLTLQGAYFSIIRARLLLSDEAGVFSEVESV</sequence>
<dbReference type="EMBL" id="RBII01000001">
    <property type="protein sequence ID" value="RKQ71311.1"/>
    <property type="molecule type" value="Genomic_DNA"/>
</dbReference>
<evidence type="ECO:0000256" key="8">
    <source>
        <dbReference type="RuleBase" id="RU003956"/>
    </source>
</evidence>
<comment type="caution">
    <text evidence="9">The sequence shown here is derived from an EMBL/GenBank/DDBJ whole genome shotgun (WGS) entry which is preliminary data.</text>
</comment>
<dbReference type="GO" id="GO:0008270">
    <property type="term" value="F:zinc ion binding"/>
    <property type="evidence" value="ECO:0007669"/>
    <property type="project" value="UniProtKB-UniRule"/>
</dbReference>
<comment type="similarity">
    <text evidence="1 8">Belongs to the beta-class carbonic anhydrase family.</text>
</comment>
<organism evidence="9 10">
    <name type="scientific">Litorimonas taeanensis</name>
    <dbReference type="NCBI Taxonomy" id="568099"/>
    <lineage>
        <taxon>Bacteria</taxon>
        <taxon>Pseudomonadati</taxon>
        <taxon>Pseudomonadota</taxon>
        <taxon>Alphaproteobacteria</taxon>
        <taxon>Maricaulales</taxon>
        <taxon>Robiginitomaculaceae</taxon>
    </lineage>
</organism>
<dbReference type="EC" id="4.2.1.1" evidence="2 8"/>
<dbReference type="Pfam" id="PF00484">
    <property type="entry name" value="Pro_CA"/>
    <property type="match status" value="1"/>
</dbReference>
<keyword evidence="4 7" id="KW-0862">Zinc</keyword>
<feature type="binding site" evidence="7">
    <location>
        <position position="44"/>
    </location>
    <ligand>
        <name>Zn(2+)</name>
        <dbReference type="ChEBI" id="CHEBI:29105"/>
    </ligand>
</feature>